<dbReference type="SMART" id="SM00052">
    <property type="entry name" value="EAL"/>
    <property type="match status" value="1"/>
</dbReference>
<dbReference type="STRING" id="1484693.RS694_10225"/>
<evidence type="ECO:0000259" key="4">
    <source>
        <dbReference type="PROSITE" id="PS50887"/>
    </source>
</evidence>
<reference evidence="5 6" key="1">
    <citation type="submission" date="2017-01" db="EMBL/GenBank/DDBJ databases">
        <authorList>
            <person name="Mah S.A."/>
            <person name="Swanson W.J."/>
            <person name="Moy G.W."/>
            <person name="Vacquier V.D."/>
        </authorList>
    </citation>
    <scope>NUCLEOTIDE SEQUENCE [LARGE SCALE GENOMIC DNA]</scope>
    <source>
        <strain evidence="5 6">DSM 22694</strain>
    </source>
</reference>
<dbReference type="GO" id="GO:0000160">
    <property type="term" value="P:phosphorelay signal transduction system"/>
    <property type="evidence" value="ECO:0007669"/>
    <property type="project" value="InterPro"/>
</dbReference>
<dbReference type="PROSITE" id="PS50110">
    <property type="entry name" value="RESPONSE_REGULATORY"/>
    <property type="match status" value="1"/>
</dbReference>
<keyword evidence="1" id="KW-0597">Phosphoprotein</keyword>
<dbReference type="CDD" id="cd01948">
    <property type="entry name" value="EAL"/>
    <property type="match status" value="1"/>
</dbReference>
<protein>
    <submittedName>
        <fullName evidence="5">GGDEF-domain containing protein</fullName>
    </submittedName>
</protein>
<evidence type="ECO:0000259" key="2">
    <source>
        <dbReference type="PROSITE" id="PS50110"/>
    </source>
</evidence>
<evidence type="ECO:0000313" key="6">
    <source>
        <dbReference type="Proteomes" id="UP000186110"/>
    </source>
</evidence>
<dbReference type="InterPro" id="IPR043128">
    <property type="entry name" value="Rev_trsase/Diguanyl_cyclase"/>
</dbReference>
<proteinExistence type="predicted"/>
<dbReference type="EMBL" id="CP019239">
    <property type="protein sequence ID" value="APW42872.1"/>
    <property type="molecule type" value="Genomic_DNA"/>
</dbReference>
<dbReference type="eggNOG" id="COG5001">
    <property type="taxonomic scope" value="Bacteria"/>
</dbReference>
<dbReference type="Pfam" id="PF00563">
    <property type="entry name" value="EAL"/>
    <property type="match status" value="1"/>
</dbReference>
<feature type="domain" description="EAL" evidence="3">
    <location>
        <begin position="328"/>
        <end position="583"/>
    </location>
</feature>
<dbReference type="InterPro" id="IPR001633">
    <property type="entry name" value="EAL_dom"/>
</dbReference>
<dbReference type="NCBIfam" id="TIGR00254">
    <property type="entry name" value="GGDEF"/>
    <property type="match status" value="1"/>
</dbReference>
<dbReference type="PROSITE" id="PS50883">
    <property type="entry name" value="EAL"/>
    <property type="match status" value="1"/>
</dbReference>
<evidence type="ECO:0000259" key="3">
    <source>
        <dbReference type="PROSITE" id="PS50883"/>
    </source>
</evidence>
<accession>A0A1P8KA63</accession>
<evidence type="ECO:0000256" key="1">
    <source>
        <dbReference type="PROSITE-ProRule" id="PRU00169"/>
    </source>
</evidence>
<dbReference type="InterPro" id="IPR000160">
    <property type="entry name" value="GGDEF_dom"/>
</dbReference>
<dbReference type="Proteomes" id="UP000186110">
    <property type="component" value="Chromosome"/>
</dbReference>
<dbReference type="Gene3D" id="3.30.70.270">
    <property type="match status" value="1"/>
</dbReference>
<dbReference type="InterPro" id="IPR011006">
    <property type="entry name" value="CheY-like_superfamily"/>
</dbReference>
<dbReference type="PANTHER" id="PTHR33121">
    <property type="entry name" value="CYCLIC DI-GMP PHOSPHODIESTERASE PDEF"/>
    <property type="match status" value="1"/>
</dbReference>
<dbReference type="GO" id="GO:0071111">
    <property type="term" value="F:cyclic-guanylate-specific phosphodiesterase activity"/>
    <property type="evidence" value="ECO:0007669"/>
    <property type="project" value="InterPro"/>
</dbReference>
<dbReference type="InterPro" id="IPR035919">
    <property type="entry name" value="EAL_sf"/>
</dbReference>
<dbReference type="RefSeq" id="WP_029705653.1">
    <property type="nucleotide sequence ID" value="NZ_CP019239.1"/>
</dbReference>
<dbReference type="Pfam" id="PF00990">
    <property type="entry name" value="GGDEF"/>
    <property type="match status" value="1"/>
</dbReference>
<keyword evidence="6" id="KW-1185">Reference proteome</keyword>
<dbReference type="InterPro" id="IPR029787">
    <property type="entry name" value="Nucleotide_cyclase"/>
</dbReference>
<evidence type="ECO:0000313" key="5">
    <source>
        <dbReference type="EMBL" id="APW42872.1"/>
    </source>
</evidence>
<dbReference type="Gene3D" id="3.40.50.2300">
    <property type="match status" value="1"/>
</dbReference>
<dbReference type="PANTHER" id="PTHR33121:SF71">
    <property type="entry name" value="OXYGEN SENSOR PROTEIN DOSP"/>
    <property type="match status" value="1"/>
</dbReference>
<gene>
    <name evidence="5" type="ORF">RS694_10225</name>
</gene>
<dbReference type="CDD" id="cd01949">
    <property type="entry name" value="GGDEF"/>
    <property type="match status" value="1"/>
</dbReference>
<dbReference type="PROSITE" id="PS50887">
    <property type="entry name" value="GGDEF"/>
    <property type="match status" value="1"/>
</dbReference>
<name>A0A1P8KA63_9BURK</name>
<feature type="modified residue" description="4-aspartylphosphate" evidence="1">
    <location>
        <position position="81"/>
    </location>
</feature>
<feature type="domain" description="GGDEF" evidence="4">
    <location>
        <begin position="192"/>
        <end position="319"/>
    </location>
</feature>
<dbReference type="InterPro" id="IPR001789">
    <property type="entry name" value="Sig_transdc_resp-reg_receiver"/>
</dbReference>
<dbReference type="AlphaFoldDB" id="A0A1P8KA63"/>
<dbReference type="Gene3D" id="3.20.20.450">
    <property type="entry name" value="EAL domain"/>
    <property type="match status" value="1"/>
</dbReference>
<dbReference type="SUPFAM" id="SSF55073">
    <property type="entry name" value="Nucleotide cyclase"/>
    <property type="match status" value="1"/>
</dbReference>
<sequence length="586" mass="65672">MQPDSDTLHFLEDEGESASTKELVWRLMVVDDEPDVHRATTFALSGVRILGRPLQFLHAYSATEATEMLRNEQDVAVVLLDVVMEREDAGLALVKTIRQDLKLSELRIILRTGQPGYAPEIETIHDFDINDYKTKSELTRTKLYATVTAALRAYEQIRKLDELAFYDRLSRLPNRNKFIDLSEERLASGLHKDDIIAILDIDDFSEINDALGHQQGDRLLQAVADRLKFELGPKVILARIGSDTFGLMGTSAVVDPPRVLAMFREPFVVQDDSMVVTATMGMTKHLGEGVTGRDALKDANIALKRAKKSRRGSFVTFSTEMGSDIRERVRLLQSLRSAVESERLFIVYQPQVNLGRDGDVVGVEALIRWRNEDGTFVPPDRFIPLAEASGMIVAIGDWVLRMSCHELVRLQALGLPNLRMSVNVSQIQFRHPEFLDKLNAALIDTGINPKCLELEITESVAMEDADFMLETLHLVRELGISIAIDDFGTGYSSLSHLRQLPIDRLKIDRAFVSELNQQVSGGHIASMVVELGRNLNLTVIAEGIEDEAQAETLLRMGCHEGQGYLYAKPMVPLQLKEWLQARLASR</sequence>
<dbReference type="SMART" id="SM00267">
    <property type="entry name" value="GGDEF"/>
    <property type="match status" value="1"/>
</dbReference>
<dbReference type="SUPFAM" id="SSF52172">
    <property type="entry name" value="CheY-like"/>
    <property type="match status" value="1"/>
</dbReference>
<dbReference type="KEGG" id="rsb:RS694_10225"/>
<dbReference type="SUPFAM" id="SSF141868">
    <property type="entry name" value="EAL domain-like"/>
    <property type="match status" value="1"/>
</dbReference>
<organism evidence="5 6">
    <name type="scientific">Rhodoferax saidenbachensis</name>
    <dbReference type="NCBI Taxonomy" id="1484693"/>
    <lineage>
        <taxon>Bacteria</taxon>
        <taxon>Pseudomonadati</taxon>
        <taxon>Pseudomonadota</taxon>
        <taxon>Betaproteobacteria</taxon>
        <taxon>Burkholderiales</taxon>
        <taxon>Comamonadaceae</taxon>
        <taxon>Rhodoferax</taxon>
    </lineage>
</organism>
<dbReference type="InterPro" id="IPR050706">
    <property type="entry name" value="Cyclic-di-GMP_PDE-like"/>
</dbReference>
<feature type="domain" description="Response regulatory" evidence="2">
    <location>
        <begin position="26"/>
        <end position="150"/>
    </location>
</feature>